<keyword evidence="7" id="KW-0325">Glycoprotein</keyword>
<feature type="region of interest" description="Disordered" evidence="8">
    <location>
        <begin position="208"/>
        <end position="256"/>
    </location>
</feature>
<comment type="caution">
    <text evidence="11">The sequence shown here is derived from an EMBL/GenBank/DDBJ whole genome shotgun (WGS) entry which is preliminary data.</text>
</comment>
<feature type="region of interest" description="Disordered" evidence="8">
    <location>
        <begin position="47"/>
        <end position="66"/>
    </location>
</feature>
<evidence type="ECO:0000256" key="8">
    <source>
        <dbReference type="SAM" id="MobiDB-lite"/>
    </source>
</evidence>
<dbReference type="PANTHER" id="PTHR21016:SF1">
    <property type="entry name" value="TM2 DOMAIN-CONTAINING PROTEIN 1"/>
    <property type="match status" value="1"/>
</dbReference>
<dbReference type="InterPro" id="IPR050932">
    <property type="entry name" value="TM2D1-3-like"/>
</dbReference>
<feature type="domain" description="TM2" evidence="10">
    <location>
        <begin position="391"/>
        <end position="439"/>
    </location>
</feature>
<evidence type="ECO:0000256" key="1">
    <source>
        <dbReference type="ARBA" id="ARBA00004141"/>
    </source>
</evidence>
<proteinExistence type="inferred from homology"/>
<name>A0A3R7QFH9_PENVA</name>
<keyword evidence="5 9" id="KW-1133">Transmembrane helix</keyword>
<dbReference type="AlphaFoldDB" id="A0A3R7QFH9"/>
<dbReference type="Pfam" id="PF05154">
    <property type="entry name" value="TM2"/>
    <property type="match status" value="1"/>
</dbReference>
<gene>
    <name evidence="11" type="ORF">C7M84_004191</name>
</gene>
<evidence type="ECO:0000313" key="12">
    <source>
        <dbReference type="Proteomes" id="UP000283509"/>
    </source>
</evidence>
<comment type="similarity">
    <text evidence="2">Belongs to the TM2 family.</text>
</comment>
<reference evidence="11 12" key="2">
    <citation type="submission" date="2019-01" db="EMBL/GenBank/DDBJ databases">
        <title>The decoding of complex shrimp genome reveals the adaptation for benthos swimmer, frequently molting mechanism and breeding impact on genome.</title>
        <authorList>
            <person name="Sun Y."/>
            <person name="Gao Y."/>
            <person name="Yu Y."/>
        </authorList>
    </citation>
    <scope>NUCLEOTIDE SEQUENCE [LARGE SCALE GENOMIC DNA]</scope>
    <source>
        <tissue evidence="11">Muscle</tissue>
    </source>
</reference>
<evidence type="ECO:0000256" key="9">
    <source>
        <dbReference type="SAM" id="Phobius"/>
    </source>
</evidence>
<evidence type="ECO:0000256" key="5">
    <source>
        <dbReference type="ARBA" id="ARBA00022989"/>
    </source>
</evidence>
<evidence type="ECO:0000256" key="6">
    <source>
        <dbReference type="ARBA" id="ARBA00023136"/>
    </source>
</evidence>
<dbReference type="GO" id="GO:0016020">
    <property type="term" value="C:membrane"/>
    <property type="evidence" value="ECO:0007669"/>
    <property type="project" value="UniProtKB-SubCell"/>
</dbReference>
<keyword evidence="12" id="KW-1185">Reference proteome</keyword>
<protein>
    <submittedName>
        <fullName evidence="11">TM2 domain-containing protein</fullName>
    </submittedName>
</protein>
<keyword evidence="4" id="KW-0732">Signal</keyword>
<feature type="transmembrane region" description="Helical" evidence="9">
    <location>
        <begin position="421"/>
        <end position="442"/>
    </location>
</feature>
<feature type="compositionally biased region" description="Basic and acidic residues" evidence="8">
    <location>
        <begin position="47"/>
        <end position="62"/>
    </location>
</feature>
<dbReference type="Proteomes" id="UP000283509">
    <property type="component" value="Unassembled WGS sequence"/>
</dbReference>
<keyword evidence="6 9" id="KW-0472">Membrane</keyword>
<evidence type="ECO:0000256" key="7">
    <source>
        <dbReference type="ARBA" id="ARBA00023180"/>
    </source>
</evidence>
<accession>A0A3R7QFH9</accession>
<dbReference type="STRING" id="6689.A0A3R7QFH9"/>
<evidence type="ECO:0000256" key="3">
    <source>
        <dbReference type="ARBA" id="ARBA00022692"/>
    </source>
</evidence>
<dbReference type="OrthoDB" id="69229at2759"/>
<feature type="compositionally biased region" description="Basic and acidic residues" evidence="8">
    <location>
        <begin position="216"/>
        <end position="252"/>
    </location>
</feature>
<evidence type="ECO:0000313" key="11">
    <source>
        <dbReference type="EMBL" id="ROT77162.1"/>
    </source>
</evidence>
<evidence type="ECO:0000256" key="2">
    <source>
        <dbReference type="ARBA" id="ARBA00008284"/>
    </source>
</evidence>
<sequence>MMQRNPSHSSRSEYLSNLEDFLETARDNLRNFTETLGWTEIKDVTDMHSNSEKTRSPEKSNEFNEEPLLPAIPVKGVSAITIDADVQRNVLAAYRRPDAPDQRQPPLAAGELIANFSRQERVALYEYTLQNAAGVAPPPELSMMENVFKKEEQPKELSGLELAKAMRDFKRRRQAYRTKVSTKNKSHTEVAREIIHNMMVYIGATELETDAPHQTSELRDEIGKEGEHPSDQKDCVTHSRKESASSSRDDSSPFRSVDLLQNNATHGKQTENGDCIRSSSAHHFTMKRLISFGFPKIPIMQGGMAQNVLWLIVAAILITGALGDYTTNCSSLLLGQYLCLDLNIAPETQQPRGCNEKGRAKVVCQAAPGIICTETNNGTFEREIPCKYTNGYSYETALLLSVFLGMFGVDRIYLGYYAVGLAKFCTLGFLFLGQLIDIILIATQTVGPADGSHYVISYYGAGIEVIQMDNMTYRMPQNDWKAEL</sequence>
<keyword evidence="3 9" id="KW-0812">Transmembrane</keyword>
<reference evidence="11 12" key="1">
    <citation type="submission" date="2018-04" db="EMBL/GenBank/DDBJ databases">
        <authorList>
            <person name="Zhang X."/>
            <person name="Yuan J."/>
            <person name="Li F."/>
            <person name="Xiang J."/>
        </authorList>
    </citation>
    <scope>NUCLEOTIDE SEQUENCE [LARGE SCALE GENOMIC DNA]</scope>
    <source>
        <tissue evidence="11">Muscle</tissue>
    </source>
</reference>
<evidence type="ECO:0000259" key="10">
    <source>
        <dbReference type="Pfam" id="PF05154"/>
    </source>
</evidence>
<dbReference type="InterPro" id="IPR007829">
    <property type="entry name" value="TM2"/>
</dbReference>
<evidence type="ECO:0000256" key="4">
    <source>
        <dbReference type="ARBA" id="ARBA00022729"/>
    </source>
</evidence>
<dbReference type="EMBL" id="QCYY01001562">
    <property type="protein sequence ID" value="ROT77162.1"/>
    <property type="molecule type" value="Genomic_DNA"/>
</dbReference>
<comment type="subcellular location">
    <subcellularLocation>
        <location evidence="1">Membrane</location>
        <topology evidence="1">Multi-pass membrane protein</topology>
    </subcellularLocation>
</comment>
<organism evidence="11 12">
    <name type="scientific">Penaeus vannamei</name>
    <name type="common">Whiteleg shrimp</name>
    <name type="synonym">Litopenaeus vannamei</name>
    <dbReference type="NCBI Taxonomy" id="6689"/>
    <lineage>
        <taxon>Eukaryota</taxon>
        <taxon>Metazoa</taxon>
        <taxon>Ecdysozoa</taxon>
        <taxon>Arthropoda</taxon>
        <taxon>Crustacea</taxon>
        <taxon>Multicrustacea</taxon>
        <taxon>Malacostraca</taxon>
        <taxon>Eumalacostraca</taxon>
        <taxon>Eucarida</taxon>
        <taxon>Decapoda</taxon>
        <taxon>Dendrobranchiata</taxon>
        <taxon>Penaeoidea</taxon>
        <taxon>Penaeidae</taxon>
        <taxon>Penaeus</taxon>
    </lineage>
</organism>
<dbReference type="PANTHER" id="PTHR21016">
    <property type="entry name" value="BETA-AMYLOID BINDING PROTEIN-RELATED"/>
    <property type="match status" value="1"/>
</dbReference>